<evidence type="ECO:0000256" key="7">
    <source>
        <dbReference type="SAM" id="Phobius"/>
    </source>
</evidence>
<dbReference type="GO" id="GO:0016020">
    <property type="term" value="C:membrane"/>
    <property type="evidence" value="ECO:0007669"/>
    <property type="project" value="UniProtKB-SubCell"/>
</dbReference>
<name>A0A0M3J2R6_ANISI</name>
<proteinExistence type="predicted"/>
<keyword evidence="4 7" id="KW-1133">Transmembrane helix</keyword>
<dbReference type="OrthoDB" id="10017443at2759"/>
<evidence type="ECO:0000256" key="5">
    <source>
        <dbReference type="ARBA" id="ARBA00023136"/>
    </source>
</evidence>
<dbReference type="PANTHER" id="PTHR31386:SF2">
    <property type="entry name" value="SIMILAR TO RIKEN CDNA 2510039O18"/>
    <property type="match status" value="1"/>
</dbReference>
<dbReference type="Proteomes" id="UP000267096">
    <property type="component" value="Unassembled WGS sequence"/>
</dbReference>
<dbReference type="WBParaSite" id="ASIM_0000182701-mRNA-1">
    <property type="protein sequence ID" value="ASIM_0000182701-mRNA-1"/>
    <property type="gene ID" value="ASIM_0000182701"/>
</dbReference>
<keyword evidence="5 7" id="KW-0472">Membrane</keyword>
<keyword evidence="2 7" id="KW-0812">Transmembrane</keyword>
<keyword evidence="3" id="KW-0732">Signal</keyword>
<evidence type="ECO:0000313" key="9">
    <source>
        <dbReference type="Proteomes" id="UP000267096"/>
    </source>
</evidence>
<gene>
    <name evidence="8" type="ORF">ASIM_LOCUS1699</name>
</gene>
<dbReference type="EMBL" id="UYRR01001931">
    <property type="protein sequence ID" value="VDK19098.1"/>
    <property type="molecule type" value="Genomic_DNA"/>
</dbReference>
<evidence type="ECO:0000313" key="10">
    <source>
        <dbReference type="WBParaSite" id="ASIM_0000182701-mRNA-1"/>
    </source>
</evidence>
<dbReference type="PANTHER" id="PTHR31386">
    <property type="entry name" value="UNCHARACTERIZED PROTEIN KIAA2013"/>
    <property type="match status" value="1"/>
</dbReference>
<comment type="subcellular location">
    <subcellularLocation>
        <location evidence="1">Membrane</location>
        <topology evidence="1">Single-pass type I membrane protein</topology>
    </subcellularLocation>
</comment>
<protein>
    <submittedName>
        <fullName evidence="8 10">Uncharacterized protein</fullName>
    </submittedName>
</protein>
<evidence type="ECO:0000256" key="6">
    <source>
        <dbReference type="ARBA" id="ARBA00023180"/>
    </source>
</evidence>
<keyword evidence="6" id="KW-0325">Glycoprotein</keyword>
<evidence type="ECO:0000313" key="8">
    <source>
        <dbReference type="EMBL" id="VDK19098.1"/>
    </source>
</evidence>
<reference evidence="10" key="1">
    <citation type="submission" date="2017-02" db="UniProtKB">
        <authorList>
            <consortium name="WormBaseParasite"/>
        </authorList>
    </citation>
    <scope>IDENTIFICATION</scope>
</reference>
<sequence>MFTAIRRSILAAVNSSNWRCSQRCGELMDDLRKRLRQLPFSRRIAFLVLLILLLFYMLMAFFNTSTKPSFSNGCVEDRLRSWRDLEDYSAEASVSTTQNKNVILLGNGFIGLGGDGELRIRTNTSRVLSIPTAFYPLVDAHLSSSSSYPSRSTASVFDYRNAQLKRFECYSVNADECACITTTVYVHRTRPHLLVQDVQITNPTDESFKVAFSRQREPKDWNAGEKVGETHTWWRLADSNGDSLLLAAVCSIVPDGETLERKREENTRFTCLFNYEYIEKEKVANKDQKQQEISHQIVKEFADTMHVKAAELDEEHTSAWHTV</sequence>
<dbReference type="InterPro" id="IPR018795">
    <property type="entry name" value="K2013-like"/>
</dbReference>
<dbReference type="Pfam" id="PF10222">
    <property type="entry name" value="DUF2152"/>
    <property type="match status" value="1"/>
</dbReference>
<evidence type="ECO:0000256" key="4">
    <source>
        <dbReference type="ARBA" id="ARBA00022989"/>
    </source>
</evidence>
<keyword evidence="9" id="KW-1185">Reference proteome</keyword>
<organism evidence="10">
    <name type="scientific">Anisakis simplex</name>
    <name type="common">Herring worm</name>
    <dbReference type="NCBI Taxonomy" id="6269"/>
    <lineage>
        <taxon>Eukaryota</taxon>
        <taxon>Metazoa</taxon>
        <taxon>Ecdysozoa</taxon>
        <taxon>Nematoda</taxon>
        <taxon>Chromadorea</taxon>
        <taxon>Rhabditida</taxon>
        <taxon>Spirurina</taxon>
        <taxon>Ascaridomorpha</taxon>
        <taxon>Ascaridoidea</taxon>
        <taxon>Anisakidae</taxon>
        <taxon>Anisakis</taxon>
        <taxon>Anisakis simplex complex</taxon>
    </lineage>
</organism>
<reference evidence="8 9" key="2">
    <citation type="submission" date="2018-11" db="EMBL/GenBank/DDBJ databases">
        <authorList>
            <consortium name="Pathogen Informatics"/>
        </authorList>
    </citation>
    <scope>NUCLEOTIDE SEQUENCE [LARGE SCALE GENOMIC DNA]</scope>
</reference>
<evidence type="ECO:0000256" key="1">
    <source>
        <dbReference type="ARBA" id="ARBA00004479"/>
    </source>
</evidence>
<dbReference type="AlphaFoldDB" id="A0A0M3J2R6"/>
<evidence type="ECO:0000256" key="2">
    <source>
        <dbReference type="ARBA" id="ARBA00022692"/>
    </source>
</evidence>
<accession>A0A0M3J2R6</accession>
<feature type="transmembrane region" description="Helical" evidence="7">
    <location>
        <begin position="44"/>
        <end position="62"/>
    </location>
</feature>
<evidence type="ECO:0000256" key="3">
    <source>
        <dbReference type="ARBA" id="ARBA00022729"/>
    </source>
</evidence>